<organism evidence="5 6">
    <name type="scientific">Salegentibacter salegens</name>
    <dbReference type="NCBI Taxonomy" id="143223"/>
    <lineage>
        <taxon>Bacteria</taxon>
        <taxon>Pseudomonadati</taxon>
        <taxon>Bacteroidota</taxon>
        <taxon>Flavobacteriia</taxon>
        <taxon>Flavobacteriales</taxon>
        <taxon>Flavobacteriaceae</taxon>
        <taxon>Salegentibacter</taxon>
    </lineage>
</organism>
<keyword evidence="2 3" id="KW-0560">Oxidoreductase</keyword>
<dbReference type="InterPro" id="IPR006096">
    <property type="entry name" value="Glu/Leu/Phe/Val/Trp_DH_C"/>
</dbReference>
<dbReference type="Gene3D" id="3.40.50.10860">
    <property type="entry name" value="Leucine Dehydrogenase, chain A, domain 1"/>
    <property type="match status" value="1"/>
</dbReference>
<dbReference type="OrthoDB" id="9803297at2"/>
<dbReference type="InterPro" id="IPR006097">
    <property type="entry name" value="Glu/Leu/Phe/Val/Trp_DH_dimer"/>
</dbReference>
<sequence>MKELLKLYENKEPEIVFNWKDSETEAEGWTVINSLRGGAAGGGTRMRVGLDQNEVLSLAKTMEVKFTVSGPPIGGAKSGINFDPNDPRKKGVLERWYKAVSPLLKSYYGTGGDLNVDEINEVIPITEDCGVWHPQEGVFNGHFKPTEADKINRIGQLRQGVIKVLENTRFSPDVTRKYTVADMITGYGVAESVKHYYDIYGGDVTEKKAIVQGFGNVGSAAAYYLSQMGVKIVGIIDRVGGLINEDGFTFEEIKELFLNKEGNTIKHDNLIPFEEINEKIWELDAEIFAPCAASRLITQDQINSLIKRKLEVITSGANVPFADKEIFFGSIMESTDEKVSLIPDFIANCGMARVFAYFMERRVQMTDESIFNDTSMTIKNAIQNTYDNNSSKTNISKTAFEVALKQLV</sequence>
<dbReference type="SUPFAM" id="SSF51735">
    <property type="entry name" value="NAD(P)-binding Rossmann-fold domains"/>
    <property type="match status" value="1"/>
</dbReference>
<evidence type="ECO:0000256" key="3">
    <source>
        <dbReference type="RuleBase" id="RU004417"/>
    </source>
</evidence>
<protein>
    <submittedName>
        <fullName evidence="5">Glutamate dehydrogenase/leucine dehydrogenase</fullName>
    </submittedName>
</protein>
<dbReference type="Proteomes" id="UP000190235">
    <property type="component" value="Chromosome I"/>
</dbReference>
<dbReference type="Pfam" id="PF00208">
    <property type="entry name" value="ELFV_dehydrog"/>
    <property type="match status" value="1"/>
</dbReference>
<dbReference type="RefSeq" id="WP_079735967.1">
    <property type="nucleotide sequence ID" value="NZ_LT670848.1"/>
</dbReference>
<proteinExistence type="inferred from homology"/>
<comment type="similarity">
    <text evidence="1 3">Belongs to the Glu/Leu/Phe/Val dehydrogenases family.</text>
</comment>
<dbReference type="Pfam" id="PF02812">
    <property type="entry name" value="ELFV_dehydrog_N"/>
    <property type="match status" value="1"/>
</dbReference>
<evidence type="ECO:0000313" key="6">
    <source>
        <dbReference type="Proteomes" id="UP000190235"/>
    </source>
</evidence>
<evidence type="ECO:0000259" key="4">
    <source>
        <dbReference type="SMART" id="SM00839"/>
    </source>
</evidence>
<dbReference type="GO" id="GO:0004352">
    <property type="term" value="F:glutamate dehydrogenase (NAD+) activity"/>
    <property type="evidence" value="ECO:0007669"/>
    <property type="project" value="TreeGrafter"/>
</dbReference>
<dbReference type="SMART" id="SM00839">
    <property type="entry name" value="ELFV_dehydrog"/>
    <property type="match status" value="1"/>
</dbReference>
<dbReference type="PRINTS" id="PR00082">
    <property type="entry name" value="GLFDHDRGNASE"/>
</dbReference>
<dbReference type="EMBL" id="LT670848">
    <property type="protein sequence ID" value="SHN00942.1"/>
    <property type="molecule type" value="Genomic_DNA"/>
</dbReference>
<dbReference type="SUPFAM" id="SSF53223">
    <property type="entry name" value="Aminoacid dehydrogenase-like, N-terminal domain"/>
    <property type="match status" value="1"/>
</dbReference>
<gene>
    <name evidence="5" type="ORF">SAMN05878281_3007</name>
</gene>
<evidence type="ECO:0000256" key="1">
    <source>
        <dbReference type="ARBA" id="ARBA00006382"/>
    </source>
</evidence>
<evidence type="ECO:0000313" key="5">
    <source>
        <dbReference type="EMBL" id="SHN00942.1"/>
    </source>
</evidence>
<keyword evidence="6" id="KW-1185">Reference proteome</keyword>
<dbReference type="InterPro" id="IPR006095">
    <property type="entry name" value="Glu/Leu/Phe/Val/Trp_DH"/>
</dbReference>
<reference evidence="6" key="1">
    <citation type="submission" date="2016-11" db="EMBL/GenBank/DDBJ databases">
        <authorList>
            <person name="Varghese N."/>
            <person name="Submissions S."/>
        </authorList>
    </citation>
    <scope>NUCLEOTIDE SEQUENCE [LARGE SCALE GENOMIC DNA]</scope>
    <source>
        <strain evidence="6">ACAM 48</strain>
    </source>
</reference>
<dbReference type="InterPro" id="IPR046346">
    <property type="entry name" value="Aminoacid_DH-like_N_sf"/>
</dbReference>
<dbReference type="PANTHER" id="PTHR11606:SF13">
    <property type="entry name" value="GLUTAMATE DEHYDROGENASE 1, MITOCHONDRIAL"/>
    <property type="match status" value="1"/>
</dbReference>
<dbReference type="Gene3D" id="3.40.50.720">
    <property type="entry name" value="NAD(P)-binding Rossmann-like Domain"/>
    <property type="match status" value="1"/>
</dbReference>
<evidence type="ECO:0000256" key="2">
    <source>
        <dbReference type="ARBA" id="ARBA00023002"/>
    </source>
</evidence>
<dbReference type="STRING" id="143223.SAMN05878281_3007"/>
<feature type="domain" description="Glutamate/phenylalanine/leucine/valine/L-tryptophan dehydrogenase C-terminal" evidence="4">
    <location>
        <begin position="181"/>
        <end position="408"/>
    </location>
</feature>
<dbReference type="InterPro" id="IPR036291">
    <property type="entry name" value="NAD(P)-bd_dom_sf"/>
</dbReference>
<dbReference type="PANTHER" id="PTHR11606">
    <property type="entry name" value="GLUTAMATE DEHYDROGENASE"/>
    <property type="match status" value="1"/>
</dbReference>
<dbReference type="GO" id="GO:0006538">
    <property type="term" value="P:L-glutamate catabolic process"/>
    <property type="evidence" value="ECO:0007669"/>
    <property type="project" value="TreeGrafter"/>
</dbReference>
<accession>A0A1M7NCR5</accession>
<name>A0A1M7NCR5_9FLAO</name>
<dbReference type="AlphaFoldDB" id="A0A1M7NCR5"/>